<reference evidence="2" key="2">
    <citation type="journal article" date="2014" name="ISME J.">
        <title>Microbial stratification in low pH oxic and suboxic macroscopic growths along an acid mine drainage.</title>
        <authorList>
            <person name="Mendez-Garcia C."/>
            <person name="Mesa V."/>
            <person name="Sprenger R.R."/>
            <person name="Richter M."/>
            <person name="Diez M.S."/>
            <person name="Solano J."/>
            <person name="Bargiela R."/>
            <person name="Golyshina O.V."/>
            <person name="Manteca A."/>
            <person name="Ramos J.L."/>
            <person name="Gallego J.R."/>
            <person name="Llorente I."/>
            <person name="Martins Dos Santos V.A."/>
            <person name="Jensen O.N."/>
            <person name="Pelaez A.I."/>
            <person name="Sanchez J."/>
            <person name="Ferrer M."/>
        </authorList>
    </citation>
    <scope>NUCLEOTIDE SEQUENCE</scope>
</reference>
<feature type="region of interest" description="Disordered" evidence="1">
    <location>
        <begin position="1"/>
        <end position="23"/>
    </location>
</feature>
<feature type="non-terminal residue" evidence="2">
    <location>
        <position position="102"/>
    </location>
</feature>
<evidence type="ECO:0000313" key="2">
    <source>
        <dbReference type="EMBL" id="EQD61459.1"/>
    </source>
</evidence>
<protein>
    <submittedName>
        <fullName evidence="2">Radical SAM domain protein</fullName>
    </submittedName>
</protein>
<reference evidence="2" key="1">
    <citation type="submission" date="2013-08" db="EMBL/GenBank/DDBJ databases">
        <authorList>
            <person name="Mendez C."/>
            <person name="Richter M."/>
            <person name="Ferrer M."/>
            <person name="Sanchez J."/>
        </authorList>
    </citation>
    <scope>NUCLEOTIDE SEQUENCE</scope>
</reference>
<dbReference type="AlphaFoldDB" id="T1C7Y0"/>
<gene>
    <name evidence="2" type="ORF">B1B_07632</name>
</gene>
<sequence length="102" mass="11497">MTPESLARSVARERRPEPAGPTDARRYVNQWVETEAIGGERVPAFVVILRTRGCYWADQKGCSMCGYAKDTLGRSATPAELAEQLDRALARYRDEPYVKVYT</sequence>
<name>T1C7Y0_9ZZZZ</name>
<comment type="caution">
    <text evidence="2">The sequence shown here is derived from an EMBL/GenBank/DDBJ whole genome shotgun (WGS) entry which is preliminary data.</text>
</comment>
<accession>T1C7Y0</accession>
<evidence type="ECO:0000256" key="1">
    <source>
        <dbReference type="SAM" id="MobiDB-lite"/>
    </source>
</evidence>
<dbReference type="EMBL" id="AUZY01004866">
    <property type="protein sequence ID" value="EQD61459.1"/>
    <property type="molecule type" value="Genomic_DNA"/>
</dbReference>
<proteinExistence type="predicted"/>
<organism evidence="2">
    <name type="scientific">mine drainage metagenome</name>
    <dbReference type="NCBI Taxonomy" id="410659"/>
    <lineage>
        <taxon>unclassified sequences</taxon>
        <taxon>metagenomes</taxon>
        <taxon>ecological metagenomes</taxon>
    </lineage>
</organism>